<evidence type="ECO:0000256" key="1">
    <source>
        <dbReference type="SAM" id="Phobius"/>
    </source>
</evidence>
<dbReference type="RefSeq" id="WP_187720802.1">
    <property type="nucleotide sequence ID" value="NZ_BAABBL010000005.1"/>
</dbReference>
<evidence type="ECO:0000313" key="3">
    <source>
        <dbReference type="Proteomes" id="UP000516117"/>
    </source>
</evidence>
<keyword evidence="3" id="KW-1185">Reference proteome</keyword>
<dbReference type="AlphaFoldDB" id="A0A7H0H557"/>
<keyword evidence="1" id="KW-0812">Transmembrane</keyword>
<sequence length="799" mass="87233">MPQPSEHEPIFASADLPAEAARAWLTALFDAQAAAGDPEALTSGQRADLRELLGSTWWRSLFRGESTVEDPEAILIRALPPAVRAASAASEGAIVLALYLRNLINEAWSMAWDHQLLVATVEVACGEAARLRAEGADRADDEVAELAWRLLGFMRSEFRVESALLTGRLEVVLEVTDDAVRQAGPLVDAIRECAPGAARDALLREASNELTYYRTIRACARVGQRLLTGDRRDAAAELDRMRAHVEATDFNHVDASELRGHLAAVDTINAARDREWLHVDAGRIRFVYPFGIRQWGHADASDLVEALRVRAEELGARGGSFGDLPVVEALARLDLSDVWQGTDNFGRGYRGATIRLGDLLLTRGGDDAPLMTIRSRIQLSQLGNHSVVFELDLDDAPAHRVAEALHLASPVFGDLRELGDVLRMAVPNGMPLAGIPAVAAGVIDGLRTLLDAVPGQVSGEDLVAREGSFGILVTVLAASIVDPAGRRRLSDTHRLLDLWGAPPLLHPLPSGVASVADWALHDLDSVRTWPLLHLNRELLAATSNMTLLASFTSPDYAVSEMESYIEFAHSLHGMYHGWQDGVRYYAERIADLLRDTEVTLEEADELDQLGEDALSPRRTGVIARLDDLVRDVERTELSLQSFVQSNEAIMLFVESPDIVASPPLRTDLDTILESNGYERLRNGFTRAVADVLGTRLRPLLDVVHRRMAQAYTEETTALREARDQRIALAFQLLGVVFGVVGLSGLAAILQAGNPGWGPDVAWGLLAGILVLAGLISLVLYLLARRGRRTLRRGGRNERR</sequence>
<gene>
    <name evidence="2" type="ORF">H9L22_16205</name>
</gene>
<feature type="transmembrane region" description="Helical" evidence="1">
    <location>
        <begin position="726"/>
        <end position="749"/>
    </location>
</feature>
<name>A0A7H0H557_9ACTN</name>
<dbReference type="Proteomes" id="UP000516117">
    <property type="component" value="Chromosome"/>
</dbReference>
<keyword evidence="1" id="KW-1133">Transmembrane helix</keyword>
<accession>A0A7H0H557</accession>
<dbReference type="KEGG" id="tdf:H9L22_16205"/>
<feature type="transmembrane region" description="Helical" evidence="1">
    <location>
        <begin position="761"/>
        <end position="782"/>
    </location>
</feature>
<dbReference type="EMBL" id="CP060789">
    <property type="protein sequence ID" value="QNP55673.1"/>
    <property type="molecule type" value="Genomic_DNA"/>
</dbReference>
<evidence type="ECO:0000313" key="2">
    <source>
        <dbReference type="EMBL" id="QNP55673.1"/>
    </source>
</evidence>
<proteinExistence type="predicted"/>
<organism evidence="2 3">
    <name type="scientific">Tessaracoccus defluvii</name>
    <dbReference type="NCBI Taxonomy" id="1285901"/>
    <lineage>
        <taxon>Bacteria</taxon>
        <taxon>Bacillati</taxon>
        <taxon>Actinomycetota</taxon>
        <taxon>Actinomycetes</taxon>
        <taxon>Propionibacteriales</taxon>
        <taxon>Propionibacteriaceae</taxon>
        <taxon>Tessaracoccus</taxon>
    </lineage>
</organism>
<reference evidence="2 3" key="1">
    <citation type="submission" date="2020-08" db="EMBL/GenBank/DDBJ databases">
        <title>Genome sequence of Tessaracoccus defluvii JCM 17540T.</title>
        <authorList>
            <person name="Hyun D.-W."/>
            <person name="Bae J.-W."/>
        </authorList>
    </citation>
    <scope>NUCLEOTIDE SEQUENCE [LARGE SCALE GENOMIC DNA]</scope>
    <source>
        <strain evidence="2 3">JCM 17540</strain>
    </source>
</reference>
<protein>
    <submittedName>
        <fullName evidence="2">Uncharacterized protein</fullName>
    </submittedName>
</protein>
<keyword evidence="1" id="KW-0472">Membrane</keyword>